<dbReference type="RefSeq" id="WP_162657053.1">
    <property type="nucleotide sequence ID" value="NZ_LR593887.1"/>
</dbReference>
<proteinExistence type="predicted"/>
<dbReference type="EMBL" id="LR586016">
    <property type="protein sequence ID" value="VIP01804.1"/>
    <property type="molecule type" value="Genomic_DNA"/>
</dbReference>
<evidence type="ECO:0000313" key="2">
    <source>
        <dbReference type="Proteomes" id="UP000464378"/>
    </source>
</evidence>
<dbReference type="EMBL" id="LR593887">
    <property type="protein sequence ID" value="VTR99501.1"/>
    <property type="molecule type" value="Genomic_DNA"/>
</dbReference>
<dbReference type="KEGG" id="tim:GMBLW1_21560"/>
<dbReference type="InParanoid" id="A0A6C2YKA8"/>
<dbReference type="Proteomes" id="UP000464378">
    <property type="component" value="Chromosome"/>
</dbReference>
<protein>
    <submittedName>
        <fullName evidence="1">Uncharacterized protein</fullName>
    </submittedName>
</protein>
<reference evidence="1" key="1">
    <citation type="submission" date="2019-04" db="EMBL/GenBank/DDBJ databases">
        <authorList>
            <consortium name="Science for Life Laboratories"/>
        </authorList>
    </citation>
    <scope>NUCLEOTIDE SEQUENCE</scope>
    <source>
        <strain evidence="1">MBLW1</strain>
    </source>
</reference>
<keyword evidence="2" id="KW-1185">Reference proteome</keyword>
<name>A0A6C2YKA8_9BACT</name>
<sequence>MSPRILARIGLFLGIWGLFLGMTLAADKTDPKKSPYVTVRQVQGELEKFEKSGQLTVKAYVGAAGGRNRMPRTEKMTFQVSPETVIRTHVLPPKPSDNPNKPARYTREELKKLKGPNPRLPGYEAKAEDLRGGLIVMIELGQTKEEIKEKSIDYKVKSIMILGEQMGK</sequence>
<organism evidence="1">
    <name type="scientific">Tuwongella immobilis</name>
    <dbReference type="NCBI Taxonomy" id="692036"/>
    <lineage>
        <taxon>Bacteria</taxon>
        <taxon>Pseudomonadati</taxon>
        <taxon>Planctomycetota</taxon>
        <taxon>Planctomycetia</taxon>
        <taxon>Gemmatales</taxon>
        <taxon>Gemmataceae</taxon>
        <taxon>Tuwongella</taxon>
    </lineage>
</organism>
<gene>
    <name evidence="1" type="ORF">GMBLW1_21560</name>
</gene>
<evidence type="ECO:0000313" key="1">
    <source>
        <dbReference type="EMBL" id="VIP01804.1"/>
    </source>
</evidence>
<dbReference type="AlphaFoldDB" id="A0A6C2YKA8"/>
<accession>A0A6C2YKA8</accession>